<feature type="coiled-coil region" evidence="2">
    <location>
        <begin position="76"/>
        <end position="103"/>
    </location>
</feature>
<evidence type="ECO:0000256" key="2">
    <source>
        <dbReference type="SAM" id="Coils"/>
    </source>
</evidence>
<dbReference type="RefSeq" id="WP_012446862.1">
    <property type="nucleotide sequence ID" value="NC_010718.1"/>
</dbReference>
<dbReference type="Proteomes" id="UP000001683">
    <property type="component" value="Chromosome"/>
</dbReference>
<keyword evidence="2" id="KW-0175">Coiled coil</keyword>
<gene>
    <name evidence="4" type="ordered locus">Nther_0378</name>
</gene>
<dbReference type="InParanoid" id="B2A5E0"/>
<reference evidence="4 5" key="1">
    <citation type="submission" date="2008-04" db="EMBL/GenBank/DDBJ databases">
        <title>Complete sequence of chromosome of Natranaerobius thermophilus JW/NM-WN-LF.</title>
        <authorList>
            <consortium name="US DOE Joint Genome Institute"/>
            <person name="Copeland A."/>
            <person name="Lucas S."/>
            <person name="Lapidus A."/>
            <person name="Glavina del Rio T."/>
            <person name="Dalin E."/>
            <person name="Tice H."/>
            <person name="Bruce D."/>
            <person name="Goodwin L."/>
            <person name="Pitluck S."/>
            <person name="Chertkov O."/>
            <person name="Brettin T."/>
            <person name="Detter J.C."/>
            <person name="Han C."/>
            <person name="Kuske C.R."/>
            <person name="Schmutz J."/>
            <person name="Larimer F."/>
            <person name="Land M."/>
            <person name="Hauser L."/>
            <person name="Kyrpides N."/>
            <person name="Lykidis A."/>
            <person name="Mesbah N.M."/>
            <person name="Wiegel J."/>
        </authorList>
    </citation>
    <scope>NUCLEOTIDE SEQUENCE [LARGE SCALE GENOMIC DNA]</scope>
    <source>
        <strain evidence="5">ATCC BAA-1301 / DSM 18059 / JW/NM-WN-LF</strain>
    </source>
</reference>
<name>B2A5E0_NATTJ</name>
<dbReference type="GO" id="GO:0003677">
    <property type="term" value="F:DNA binding"/>
    <property type="evidence" value="ECO:0007669"/>
    <property type="project" value="UniProtKB-KW"/>
</dbReference>
<dbReference type="InterPro" id="IPR010982">
    <property type="entry name" value="Lambda_DNA-bd_dom_sf"/>
</dbReference>
<evidence type="ECO:0000313" key="5">
    <source>
        <dbReference type="Proteomes" id="UP000001683"/>
    </source>
</evidence>
<reference evidence="4 5" key="2">
    <citation type="journal article" date="2011" name="J. Bacteriol.">
        <title>Complete genome sequence of the anaerobic, halophilic alkalithermophile Natranaerobius thermophilus JW/NM-WN-LF.</title>
        <authorList>
            <person name="Zhao B."/>
            <person name="Mesbah N.M."/>
            <person name="Dalin E."/>
            <person name="Goodwin L."/>
            <person name="Nolan M."/>
            <person name="Pitluck S."/>
            <person name="Chertkov O."/>
            <person name="Brettin T.S."/>
            <person name="Han J."/>
            <person name="Larimer F.W."/>
            <person name="Land M.L."/>
            <person name="Hauser L."/>
            <person name="Kyrpides N."/>
            <person name="Wiegel J."/>
        </authorList>
    </citation>
    <scope>NUCLEOTIDE SEQUENCE [LARGE SCALE GENOMIC DNA]</scope>
    <source>
        <strain evidence="5">ATCC BAA-1301 / DSM 18059 / JW/NM-WN-LF</strain>
    </source>
</reference>
<proteinExistence type="predicted"/>
<evidence type="ECO:0000256" key="1">
    <source>
        <dbReference type="ARBA" id="ARBA00023125"/>
    </source>
</evidence>
<dbReference type="HOGENOM" id="CLU_066192_17_6_9"/>
<dbReference type="AlphaFoldDB" id="B2A5E0"/>
<dbReference type="OrthoDB" id="371153at2"/>
<keyword evidence="1" id="KW-0238">DNA-binding</keyword>
<dbReference type="CDD" id="cd00093">
    <property type="entry name" value="HTH_XRE"/>
    <property type="match status" value="1"/>
</dbReference>
<protein>
    <submittedName>
        <fullName evidence="4">Transcriptional regulator, XRE family</fullName>
    </submittedName>
</protein>
<evidence type="ECO:0000259" key="3">
    <source>
        <dbReference type="PROSITE" id="PS50943"/>
    </source>
</evidence>
<dbReference type="Pfam" id="PF01381">
    <property type="entry name" value="HTH_3"/>
    <property type="match status" value="1"/>
</dbReference>
<dbReference type="SMART" id="SM00530">
    <property type="entry name" value="HTH_XRE"/>
    <property type="match status" value="1"/>
</dbReference>
<keyword evidence="5" id="KW-1185">Reference proteome</keyword>
<organism evidence="4 5">
    <name type="scientific">Natranaerobius thermophilus (strain ATCC BAA-1301 / DSM 18059 / JW/NM-WN-LF)</name>
    <dbReference type="NCBI Taxonomy" id="457570"/>
    <lineage>
        <taxon>Bacteria</taxon>
        <taxon>Bacillati</taxon>
        <taxon>Bacillota</taxon>
        <taxon>Clostridia</taxon>
        <taxon>Natranaerobiales</taxon>
        <taxon>Natranaerobiaceae</taxon>
        <taxon>Natranaerobius</taxon>
    </lineage>
</organism>
<dbReference type="Gene3D" id="1.10.260.40">
    <property type="entry name" value="lambda repressor-like DNA-binding domains"/>
    <property type="match status" value="1"/>
</dbReference>
<feature type="domain" description="HTH cro/C1-type" evidence="3">
    <location>
        <begin position="14"/>
        <end position="68"/>
    </location>
</feature>
<dbReference type="SUPFAM" id="SSF47413">
    <property type="entry name" value="lambda repressor-like DNA-binding domains"/>
    <property type="match status" value="1"/>
</dbReference>
<accession>B2A5E0</accession>
<dbReference type="PROSITE" id="PS50943">
    <property type="entry name" value="HTH_CROC1"/>
    <property type="match status" value="1"/>
</dbReference>
<dbReference type="PANTHER" id="PTHR46558">
    <property type="entry name" value="TRACRIPTIONAL REGULATORY PROTEIN-RELATED-RELATED"/>
    <property type="match status" value="1"/>
</dbReference>
<dbReference type="PANTHER" id="PTHR46558:SF4">
    <property type="entry name" value="DNA-BIDING PHAGE PROTEIN"/>
    <property type="match status" value="1"/>
</dbReference>
<dbReference type="InterPro" id="IPR001387">
    <property type="entry name" value="Cro/C1-type_HTH"/>
</dbReference>
<evidence type="ECO:0000313" key="4">
    <source>
        <dbReference type="EMBL" id="ACB83974.1"/>
    </source>
</evidence>
<dbReference type="eggNOG" id="COG1396">
    <property type="taxonomic scope" value="Bacteria"/>
</dbReference>
<dbReference type="KEGG" id="nth:Nther_0378"/>
<dbReference type="STRING" id="457570.Nther_0378"/>
<sequence>MIEHIDTSRIGDRIREERERLDLSRKKLGRLIGVTEHHIGQLERGERNTSLTTLAKISQVLKVSIDSFVFDTGEPNNDEKSERSTERAELENLIERCSDQEIEVIFDMLKVVIPHLKVKG</sequence>
<dbReference type="EMBL" id="CP001034">
    <property type="protein sequence ID" value="ACB83974.1"/>
    <property type="molecule type" value="Genomic_DNA"/>
</dbReference>